<dbReference type="PROSITE" id="PS51130">
    <property type="entry name" value="PDXT_SNO_2"/>
    <property type="match status" value="1"/>
</dbReference>
<proteinExistence type="inferred from homology"/>
<evidence type="ECO:0000256" key="3">
    <source>
        <dbReference type="ARBA" id="ARBA00022898"/>
    </source>
</evidence>
<evidence type="ECO:0000256" key="1">
    <source>
        <dbReference type="ARBA" id="ARBA00008345"/>
    </source>
</evidence>
<evidence type="ECO:0000256" key="5">
    <source>
        <dbReference type="ARBA" id="ARBA00023239"/>
    </source>
</evidence>
<keyword evidence="2 7" id="KW-0378">Hydrolase</keyword>
<comment type="similarity">
    <text evidence="1 7">Belongs to the glutaminase PdxT/SNO family.</text>
</comment>
<comment type="subunit">
    <text evidence="7">In the presence of PdxS, forms a dodecamer of heterodimers. Only shows activity in the heterodimer.</text>
</comment>
<comment type="function">
    <text evidence="7">Catalyzes the hydrolysis of glutamine to glutamate and ammonia as part of the biosynthesis of pyridoxal 5'-phosphate. The resulting ammonia molecule is channeled to the active site of PdxS.</text>
</comment>
<dbReference type="InterPro" id="IPR029062">
    <property type="entry name" value="Class_I_gatase-like"/>
</dbReference>
<dbReference type="PROSITE" id="PS51273">
    <property type="entry name" value="GATASE_TYPE_1"/>
    <property type="match status" value="1"/>
</dbReference>
<feature type="active site" description="Nucleophile" evidence="7 8">
    <location>
        <position position="78"/>
    </location>
</feature>
<dbReference type="InterPro" id="IPR002161">
    <property type="entry name" value="PdxT/SNO"/>
</dbReference>
<dbReference type="GO" id="GO:0042823">
    <property type="term" value="P:pyridoxal phosphate biosynthetic process"/>
    <property type="evidence" value="ECO:0007669"/>
    <property type="project" value="UniProtKB-UniRule"/>
</dbReference>
<dbReference type="Gene3D" id="3.40.50.880">
    <property type="match status" value="1"/>
</dbReference>
<dbReference type="UniPathway" id="UPA00245"/>
<reference evidence="10" key="1">
    <citation type="journal article" date="2020" name="mSystems">
        <title>Genome- and Community-Level Interaction Insights into Carbon Utilization and Element Cycling Functions of Hydrothermarchaeota in Hydrothermal Sediment.</title>
        <authorList>
            <person name="Zhou Z."/>
            <person name="Liu Y."/>
            <person name="Xu W."/>
            <person name="Pan J."/>
            <person name="Luo Z.H."/>
            <person name="Li M."/>
        </authorList>
    </citation>
    <scope>NUCLEOTIDE SEQUENCE [LARGE SCALE GENOMIC DNA]</scope>
    <source>
        <strain evidence="10">SpSt-81</strain>
    </source>
</reference>
<dbReference type="GO" id="GO:0006543">
    <property type="term" value="P:L-glutamine catabolic process"/>
    <property type="evidence" value="ECO:0007669"/>
    <property type="project" value="UniProtKB-UniRule"/>
</dbReference>
<evidence type="ECO:0000313" key="10">
    <source>
        <dbReference type="EMBL" id="HFX13463.1"/>
    </source>
</evidence>
<feature type="binding site" evidence="7 9">
    <location>
        <begin position="135"/>
        <end position="136"/>
    </location>
    <ligand>
        <name>L-glutamine</name>
        <dbReference type="ChEBI" id="CHEBI:58359"/>
    </ligand>
</feature>
<evidence type="ECO:0000256" key="7">
    <source>
        <dbReference type="HAMAP-Rule" id="MF_01615"/>
    </source>
</evidence>
<dbReference type="EMBL" id="DTIN01000014">
    <property type="protein sequence ID" value="HFX13463.1"/>
    <property type="molecule type" value="Genomic_DNA"/>
</dbReference>
<comment type="catalytic activity">
    <reaction evidence="6 7">
        <text>L-glutamine + H2O = L-glutamate + NH4(+)</text>
        <dbReference type="Rhea" id="RHEA:15889"/>
        <dbReference type="ChEBI" id="CHEBI:15377"/>
        <dbReference type="ChEBI" id="CHEBI:28938"/>
        <dbReference type="ChEBI" id="CHEBI:29985"/>
        <dbReference type="ChEBI" id="CHEBI:58359"/>
        <dbReference type="EC" id="3.5.1.2"/>
    </reaction>
</comment>
<dbReference type="PROSITE" id="PS01236">
    <property type="entry name" value="PDXT_SNO_1"/>
    <property type="match status" value="1"/>
</dbReference>
<name>A0A7C3RKP6_DICTH</name>
<dbReference type="PANTHER" id="PTHR31559">
    <property type="entry name" value="PYRIDOXAL 5'-PHOSPHATE SYNTHASE SUBUNIT SNO"/>
    <property type="match status" value="1"/>
</dbReference>
<dbReference type="NCBIfam" id="TIGR03800">
    <property type="entry name" value="PLP_synth_Pdx2"/>
    <property type="match status" value="1"/>
</dbReference>
<dbReference type="GO" id="GO:0036381">
    <property type="term" value="F:pyridoxal 5'-phosphate synthase (glutamine hydrolysing) activity"/>
    <property type="evidence" value="ECO:0007669"/>
    <property type="project" value="UniProtKB-UniRule"/>
</dbReference>
<dbReference type="GO" id="GO:0005829">
    <property type="term" value="C:cytosol"/>
    <property type="evidence" value="ECO:0007669"/>
    <property type="project" value="TreeGrafter"/>
</dbReference>
<feature type="active site" description="Charge relay system" evidence="7 8">
    <location>
        <position position="171"/>
    </location>
</feature>
<dbReference type="EC" id="4.3.3.6" evidence="7"/>
<dbReference type="EC" id="3.5.1.2" evidence="7"/>
<dbReference type="SUPFAM" id="SSF52317">
    <property type="entry name" value="Class I glutamine amidotransferase-like"/>
    <property type="match status" value="1"/>
</dbReference>
<comment type="catalytic activity">
    <reaction evidence="7">
        <text>aldehydo-D-ribose 5-phosphate + D-glyceraldehyde 3-phosphate + L-glutamine = pyridoxal 5'-phosphate + L-glutamate + phosphate + 3 H2O + H(+)</text>
        <dbReference type="Rhea" id="RHEA:31507"/>
        <dbReference type="ChEBI" id="CHEBI:15377"/>
        <dbReference type="ChEBI" id="CHEBI:15378"/>
        <dbReference type="ChEBI" id="CHEBI:29985"/>
        <dbReference type="ChEBI" id="CHEBI:43474"/>
        <dbReference type="ChEBI" id="CHEBI:58273"/>
        <dbReference type="ChEBI" id="CHEBI:58359"/>
        <dbReference type="ChEBI" id="CHEBI:59776"/>
        <dbReference type="ChEBI" id="CHEBI:597326"/>
        <dbReference type="EC" id="4.3.3.6"/>
    </reaction>
</comment>
<feature type="binding site" evidence="7 9">
    <location>
        <position position="106"/>
    </location>
    <ligand>
        <name>L-glutamine</name>
        <dbReference type="ChEBI" id="CHEBI:58359"/>
    </ligand>
</feature>
<dbReference type="PIRSF" id="PIRSF005639">
    <property type="entry name" value="Glut_amidoT_SNO"/>
    <property type="match status" value="1"/>
</dbReference>
<dbReference type="InterPro" id="IPR021196">
    <property type="entry name" value="PdxT/SNO_CS"/>
</dbReference>
<evidence type="ECO:0000256" key="6">
    <source>
        <dbReference type="ARBA" id="ARBA00049534"/>
    </source>
</evidence>
<comment type="pathway">
    <text evidence="7">Cofactor biosynthesis; pyridoxal 5'-phosphate biosynthesis.</text>
</comment>
<dbReference type="GO" id="GO:0004359">
    <property type="term" value="F:glutaminase activity"/>
    <property type="evidence" value="ECO:0007669"/>
    <property type="project" value="UniProtKB-UniRule"/>
</dbReference>
<evidence type="ECO:0000256" key="2">
    <source>
        <dbReference type="ARBA" id="ARBA00022801"/>
    </source>
</evidence>
<dbReference type="GO" id="GO:0008614">
    <property type="term" value="P:pyridoxine metabolic process"/>
    <property type="evidence" value="ECO:0007669"/>
    <property type="project" value="TreeGrafter"/>
</dbReference>
<evidence type="ECO:0000256" key="8">
    <source>
        <dbReference type="PIRSR" id="PIRSR005639-1"/>
    </source>
</evidence>
<protein>
    <recommendedName>
        <fullName evidence="7">Pyridoxal 5'-phosphate synthase subunit PdxT</fullName>
        <ecNumber evidence="7">4.3.3.6</ecNumber>
    </recommendedName>
    <alternativeName>
        <fullName evidence="7">Pdx2</fullName>
    </alternativeName>
    <alternativeName>
        <fullName evidence="7">Pyridoxal 5'-phosphate synthase glutaminase subunit</fullName>
        <ecNumber evidence="7">3.5.1.2</ecNumber>
    </alternativeName>
</protein>
<dbReference type="CDD" id="cd01749">
    <property type="entry name" value="GATase1_PB"/>
    <property type="match status" value="1"/>
</dbReference>
<evidence type="ECO:0000256" key="4">
    <source>
        <dbReference type="ARBA" id="ARBA00022962"/>
    </source>
</evidence>
<dbReference type="FunFam" id="3.40.50.880:FF:000041">
    <property type="entry name" value="Glutamine amidotransferase subunit pdxT, putative"/>
    <property type="match status" value="1"/>
</dbReference>
<keyword evidence="4 7" id="KW-0315">Glutamine amidotransferase</keyword>
<keyword evidence="3 7" id="KW-0663">Pyridoxal phosphate</keyword>
<evidence type="ECO:0000256" key="9">
    <source>
        <dbReference type="PIRSR" id="PIRSR005639-2"/>
    </source>
</evidence>
<dbReference type="Pfam" id="PF01174">
    <property type="entry name" value="SNO"/>
    <property type="match status" value="1"/>
</dbReference>
<dbReference type="GO" id="GO:1903600">
    <property type="term" value="C:glutaminase complex"/>
    <property type="evidence" value="ECO:0007669"/>
    <property type="project" value="TreeGrafter"/>
</dbReference>
<gene>
    <name evidence="7 10" type="primary">pdxT</name>
    <name evidence="10" type="ORF">ENW00_04775</name>
</gene>
<organism evidence="10">
    <name type="scientific">Dictyoglomus thermophilum</name>
    <dbReference type="NCBI Taxonomy" id="14"/>
    <lineage>
        <taxon>Bacteria</taxon>
        <taxon>Pseudomonadati</taxon>
        <taxon>Dictyoglomota</taxon>
        <taxon>Dictyoglomia</taxon>
        <taxon>Dictyoglomales</taxon>
        <taxon>Dictyoglomaceae</taxon>
        <taxon>Dictyoglomus</taxon>
    </lineage>
</organism>
<dbReference type="PANTHER" id="PTHR31559:SF0">
    <property type="entry name" value="PYRIDOXAL 5'-PHOSPHATE SYNTHASE SUBUNIT SNO1-RELATED"/>
    <property type="match status" value="1"/>
</dbReference>
<sequence>MRIGILSIQGSIIEHKNMLKKLDVDTILIKKPEDLDKIDGIIIPGGESTTFLTVLENTGLFKKLQDALKAGLPAMGTCAGLILLAKRIDNHPHQKTLGVLDITVSRNAYGRQRESFSTYLDIPAIGDKPFEAVFIRAPQILDVGKDVKVLGVFMEKPVFVEEKSILGLTFHPELTDDTRIHEYFLQRCIGRNEM</sequence>
<accession>A0A7C3RKP6</accession>
<keyword evidence="5 7" id="KW-0456">Lyase</keyword>
<dbReference type="AlphaFoldDB" id="A0A7C3RKP6"/>
<feature type="binding site" evidence="7 9">
    <location>
        <begin position="46"/>
        <end position="48"/>
    </location>
    <ligand>
        <name>L-glutamine</name>
        <dbReference type="ChEBI" id="CHEBI:58359"/>
    </ligand>
</feature>
<dbReference type="PROSITE" id="PS51274">
    <property type="entry name" value="GATASE_COBBQ"/>
    <property type="match status" value="1"/>
</dbReference>
<feature type="active site" description="Charge relay system" evidence="7 8">
    <location>
        <position position="173"/>
    </location>
</feature>
<dbReference type="HAMAP" id="MF_01615">
    <property type="entry name" value="PdxT"/>
    <property type="match status" value="1"/>
</dbReference>
<comment type="caution">
    <text evidence="10">The sequence shown here is derived from an EMBL/GenBank/DDBJ whole genome shotgun (WGS) entry which is preliminary data.</text>
</comment>